<evidence type="ECO:0000256" key="8">
    <source>
        <dbReference type="ARBA" id="ARBA00023014"/>
    </source>
</evidence>
<name>A0AAU8JEP6_9CYAN</name>
<accession>A0AAU8JEP6</accession>
<dbReference type="InterPro" id="IPR016166">
    <property type="entry name" value="FAD-bd_PCMH"/>
</dbReference>
<dbReference type="InterPro" id="IPR004113">
    <property type="entry name" value="FAD-bd_oxidored_4_C"/>
</dbReference>
<dbReference type="InterPro" id="IPR016164">
    <property type="entry name" value="FAD-linked_Oxase-like_C"/>
</dbReference>
<gene>
    <name evidence="14" type="ORF">ABWT76_005354</name>
</gene>
<dbReference type="Pfam" id="PF01565">
    <property type="entry name" value="FAD_binding_4"/>
    <property type="match status" value="1"/>
</dbReference>
<dbReference type="GO" id="GO:0004458">
    <property type="term" value="F:D-lactate dehydrogenase (cytochrome) activity"/>
    <property type="evidence" value="ECO:0007669"/>
    <property type="project" value="TreeGrafter"/>
</dbReference>
<dbReference type="Gene3D" id="3.30.465.10">
    <property type="match status" value="2"/>
</dbReference>
<dbReference type="Gene3D" id="1.10.45.10">
    <property type="entry name" value="Vanillyl-alcohol Oxidase, Chain A, domain 4"/>
    <property type="match status" value="1"/>
</dbReference>
<dbReference type="InterPro" id="IPR006094">
    <property type="entry name" value="Oxid_FAD_bind_N"/>
</dbReference>
<sequence>MIPRLNLTQTLNQTLKPDYAEFLAALKKTSFSGEIHGELASRLSASTDNSIYQILPQAVVFPKTTADLVTLFQLANQPAYRQITFSPRGGGTGTNGQSLSPGIMIDCSKYMNQILEVNVAAGWVRVQPGVVLDQLNAALKPFGVFFAPNLAPSNRATIGGMINTDACGKGSRIYGRTSNHILALEWVLPDGTVGNSYSINLPNLSQVKQQSKRLGEIYRQVDDIVTAKQELIADIFPKITRFMTGYNLAKVYDKEQNTFNLNWLLAGSEGTLGVITEAKLRLTPIPKAQRLLVIHYRCFDDALSAAENLLKAEPAAIETIDETILQLAKNDEIYDEVKDFIGDAKAINLVEFVGENESAVNDKIEAICAAIAADKNKSPHHTEGEAFADKSPLETDAYLRECFAPTKPAIGYYLAKNAQESTKLWELRKKGVGLLGNKPGKRQPIALIEDTAVPPENLANYIGEFKSLLSKYDLEYAMYGHVDVGCLHVRPALDMKAPEDAALIRELSDRVVALVRKYGGVMWGEHGKGFRSEYTPLFFGEELYQDLRKIKAAFDPYNQLNPGKIVTPFGSDAAVVPLESPLRGEFDRQVSPELQLEYEAAFKCNGNGACFNYHPDQVMCPSSKETRDRIHSPKGRASLLREWLRQLEIGKKGTGFGYQGTGNIASYPTQTCSLFPSANFPLKVWNTLQKSLEFYDFSHEVYAGMHGCLSCKACATQCPIHVDIPEMKAKFLSLYYTRYLRPLRDYFIGYIETLAQWQSFAPGLVNLLSQNPVSLWLIRHSLKMVDPPVVSPVTVQQGLAARKAPEFDLEKLANLSESEKLNSVILIQDAFTSFYESDLVLDTYDFLTKLGYTVYVSPFFPSGKPLHVKGFLTEFGAIAHKNAQYFQQIAGLNIPIIGIEPSIVLTYRDEYQKVIPTDNNLPVQLLQEFLVSQLYRLPKVKHYNNHFQSYQLFGHCTEKTAVLASQRQWQQIFYAIGLQLNLVETGCCGMAGIYGHEAEHYGESQGIYQMSWGRQLPENVEKQAYILATGYSCRSQVKRFDGWQPLHPVQALLKLI</sequence>
<dbReference type="SUPFAM" id="SSF55103">
    <property type="entry name" value="FAD-linked oxidases, C-terminal domain"/>
    <property type="match status" value="1"/>
</dbReference>
<evidence type="ECO:0000256" key="7">
    <source>
        <dbReference type="ARBA" id="ARBA00023004"/>
    </source>
</evidence>
<comment type="catalytic activity">
    <reaction evidence="10">
        <text>(R)-2-hydroxyglutarate + A = 2-oxoglutarate + AH2</text>
        <dbReference type="Rhea" id="RHEA:38295"/>
        <dbReference type="ChEBI" id="CHEBI:13193"/>
        <dbReference type="ChEBI" id="CHEBI:15801"/>
        <dbReference type="ChEBI" id="CHEBI:16810"/>
        <dbReference type="ChEBI" id="CHEBI:17499"/>
        <dbReference type="EC" id="1.1.99.39"/>
    </reaction>
    <physiologicalReaction direction="left-to-right" evidence="10">
        <dbReference type="Rhea" id="RHEA:38296"/>
    </physiologicalReaction>
</comment>
<feature type="domain" description="FAD-binding PCMH-type" evidence="13">
    <location>
        <begin position="52"/>
        <end position="285"/>
    </location>
</feature>
<keyword evidence="3" id="KW-0285">Flavoprotein</keyword>
<dbReference type="Gene3D" id="3.30.70.2740">
    <property type="match status" value="1"/>
</dbReference>
<dbReference type="EMBL" id="CP159837">
    <property type="protein sequence ID" value="XCM36584.1"/>
    <property type="molecule type" value="Genomic_DNA"/>
</dbReference>
<evidence type="ECO:0000313" key="14">
    <source>
        <dbReference type="EMBL" id="XCM36584.1"/>
    </source>
</evidence>
<evidence type="ECO:0000259" key="13">
    <source>
        <dbReference type="PROSITE" id="PS51387"/>
    </source>
</evidence>
<keyword evidence="7" id="KW-0408">Iron</keyword>
<dbReference type="FunFam" id="3.30.70.2740:FF:000003">
    <property type="entry name" value="Oxidoreductase, FAD-binding, putative"/>
    <property type="match status" value="1"/>
</dbReference>
<reference evidence="14" key="1">
    <citation type="submission" date="2024-07" db="EMBL/GenBank/DDBJ databases">
        <authorList>
            <person name="Kim Y.J."/>
            <person name="Jeong J.Y."/>
        </authorList>
    </citation>
    <scope>NUCLEOTIDE SEQUENCE</scope>
    <source>
        <strain evidence="14">GIHE-MW2</strain>
    </source>
</reference>
<dbReference type="InterPro" id="IPR016171">
    <property type="entry name" value="Vanillyl_alc_oxidase_C-sub2"/>
</dbReference>
<dbReference type="PROSITE" id="PS00198">
    <property type="entry name" value="4FE4S_FER_1"/>
    <property type="match status" value="1"/>
</dbReference>
<evidence type="ECO:0000256" key="5">
    <source>
        <dbReference type="ARBA" id="ARBA00022827"/>
    </source>
</evidence>
<dbReference type="RefSeq" id="WP_190878681.1">
    <property type="nucleotide sequence ID" value="NZ_CP159837.1"/>
</dbReference>
<evidence type="ECO:0000256" key="11">
    <source>
        <dbReference type="ARBA" id="ARBA00060924"/>
    </source>
</evidence>
<organism evidence="14">
    <name type="scientific">Planktothricoides raciborskii GIHE-MW2</name>
    <dbReference type="NCBI Taxonomy" id="2792601"/>
    <lineage>
        <taxon>Bacteria</taxon>
        <taxon>Bacillati</taxon>
        <taxon>Cyanobacteriota</taxon>
        <taxon>Cyanophyceae</taxon>
        <taxon>Oscillatoriophycideae</taxon>
        <taxon>Oscillatoriales</taxon>
        <taxon>Oscillatoriaceae</taxon>
        <taxon>Planktothricoides</taxon>
    </lineage>
</organism>
<dbReference type="EC" id="1.1.99.39" evidence="9"/>
<comment type="cofactor">
    <cofactor evidence="1">
        <name>FAD</name>
        <dbReference type="ChEBI" id="CHEBI:57692"/>
    </cofactor>
</comment>
<keyword evidence="8" id="KW-0411">Iron-sulfur</keyword>
<dbReference type="AlphaFoldDB" id="A0AAU8JEP6"/>
<dbReference type="SUPFAM" id="SSF46548">
    <property type="entry name" value="alpha-helical ferredoxin"/>
    <property type="match status" value="1"/>
</dbReference>
<dbReference type="GO" id="GO:0071949">
    <property type="term" value="F:FAD binding"/>
    <property type="evidence" value="ECO:0007669"/>
    <property type="project" value="InterPro"/>
</dbReference>
<evidence type="ECO:0000256" key="2">
    <source>
        <dbReference type="ARBA" id="ARBA00022485"/>
    </source>
</evidence>
<dbReference type="GO" id="GO:1903457">
    <property type="term" value="P:lactate catabolic process"/>
    <property type="evidence" value="ECO:0007669"/>
    <property type="project" value="TreeGrafter"/>
</dbReference>
<evidence type="ECO:0000256" key="1">
    <source>
        <dbReference type="ARBA" id="ARBA00001974"/>
    </source>
</evidence>
<keyword evidence="2" id="KW-0004">4Fe-4S</keyword>
<dbReference type="GO" id="GO:0046872">
    <property type="term" value="F:metal ion binding"/>
    <property type="evidence" value="ECO:0007669"/>
    <property type="project" value="UniProtKB-KW"/>
</dbReference>
<dbReference type="Pfam" id="PF02913">
    <property type="entry name" value="FAD-oxidase_C"/>
    <property type="match status" value="1"/>
</dbReference>
<dbReference type="PANTHER" id="PTHR11748">
    <property type="entry name" value="D-LACTATE DEHYDROGENASE"/>
    <property type="match status" value="1"/>
</dbReference>
<evidence type="ECO:0000256" key="6">
    <source>
        <dbReference type="ARBA" id="ARBA00023002"/>
    </source>
</evidence>
<evidence type="ECO:0000256" key="10">
    <source>
        <dbReference type="ARBA" id="ARBA00051291"/>
    </source>
</evidence>
<keyword evidence="5" id="KW-0274">FAD</keyword>
<evidence type="ECO:0000256" key="3">
    <source>
        <dbReference type="ARBA" id="ARBA00022630"/>
    </source>
</evidence>
<proteinExistence type="inferred from homology"/>
<dbReference type="GO" id="GO:0051990">
    <property type="term" value="F:(R)-2-hydroxyglutarate dehydrogenase activity"/>
    <property type="evidence" value="ECO:0007669"/>
    <property type="project" value="UniProtKB-EC"/>
</dbReference>
<evidence type="ECO:0000256" key="12">
    <source>
        <dbReference type="ARBA" id="ARBA00067680"/>
    </source>
</evidence>
<dbReference type="GO" id="GO:0008720">
    <property type="term" value="F:D-lactate dehydrogenase (NAD+) activity"/>
    <property type="evidence" value="ECO:0007669"/>
    <property type="project" value="TreeGrafter"/>
</dbReference>
<dbReference type="SUPFAM" id="SSF56176">
    <property type="entry name" value="FAD-binding/transporter-associated domain-like"/>
    <property type="match status" value="1"/>
</dbReference>
<protein>
    <recommendedName>
        <fullName evidence="12">D-2-hydroxyglutarate dehydrogenase</fullName>
        <ecNumber evidence="9">1.1.99.39</ecNumber>
    </recommendedName>
</protein>
<dbReference type="PANTHER" id="PTHR11748:SF119">
    <property type="entry name" value="D-2-HYDROXYGLUTARATE DEHYDROGENASE"/>
    <property type="match status" value="1"/>
</dbReference>
<dbReference type="PROSITE" id="PS51387">
    <property type="entry name" value="FAD_PCMH"/>
    <property type="match status" value="1"/>
</dbReference>
<dbReference type="InterPro" id="IPR017900">
    <property type="entry name" value="4Fe4S_Fe_S_CS"/>
</dbReference>
<dbReference type="InterPro" id="IPR036318">
    <property type="entry name" value="FAD-bd_PCMH-like_sf"/>
</dbReference>
<dbReference type="GO" id="GO:0051539">
    <property type="term" value="F:4 iron, 4 sulfur cluster binding"/>
    <property type="evidence" value="ECO:0007669"/>
    <property type="project" value="UniProtKB-KW"/>
</dbReference>
<dbReference type="InterPro" id="IPR016169">
    <property type="entry name" value="FAD-bd_PCMH_sub2"/>
</dbReference>
<evidence type="ECO:0000256" key="4">
    <source>
        <dbReference type="ARBA" id="ARBA00022723"/>
    </source>
</evidence>
<keyword evidence="6" id="KW-0560">Oxidoreductase</keyword>
<comment type="similarity">
    <text evidence="11">In the N-terminal section; belongs to the FAD-binding oxidoreductase/transferase type 4 family.</text>
</comment>
<keyword evidence="4" id="KW-0479">Metal-binding</keyword>
<evidence type="ECO:0000256" key="9">
    <source>
        <dbReference type="ARBA" id="ARBA00039003"/>
    </source>
</evidence>